<organism evidence="1 2">
    <name type="scientific">Saccharopolyspora phatthalungensis</name>
    <dbReference type="NCBI Taxonomy" id="664693"/>
    <lineage>
        <taxon>Bacteria</taxon>
        <taxon>Bacillati</taxon>
        <taxon>Actinomycetota</taxon>
        <taxon>Actinomycetes</taxon>
        <taxon>Pseudonocardiales</taxon>
        <taxon>Pseudonocardiaceae</taxon>
        <taxon>Saccharopolyspora</taxon>
    </lineage>
</organism>
<dbReference type="GO" id="GO:0005737">
    <property type="term" value="C:cytoplasm"/>
    <property type="evidence" value="ECO:0007669"/>
    <property type="project" value="TreeGrafter"/>
</dbReference>
<gene>
    <name evidence="1" type="ORF">BJ970_007413</name>
</gene>
<protein>
    <submittedName>
        <fullName evidence="1">Ornithine cyclodeaminase</fullName>
        <ecNumber evidence="1">4.3.1.12</ecNumber>
    </submittedName>
</protein>
<dbReference type="RefSeq" id="WP_246472197.1">
    <property type="nucleotide sequence ID" value="NZ_JACHIW010000003.1"/>
</dbReference>
<dbReference type="AlphaFoldDB" id="A0A840QKY0"/>
<dbReference type="PANTHER" id="PTHR13812:SF19">
    <property type="entry name" value="KETIMINE REDUCTASE MU-CRYSTALLIN"/>
    <property type="match status" value="1"/>
</dbReference>
<dbReference type="EMBL" id="JACHIW010000003">
    <property type="protein sequence ID" value="MBB5159813.1"/>
    <property type="molecule type" value="Genomic_DNA"/>
</dbReference>
<reference evidence="1 2" key="1">
    <citation type="submission" date="2020-08" db="EMBL/GenBank/DDBJ databases">
        <title>Sequencing the genomes of 1000 actinobacteria strains.</title>
        <authorList>
            <person name="Klenk H.-P."/>
        </authorList>
    </citation>
    <scope>NUCLEOTIDE SEQUENCE [LARGE SCALE GENOMIC DNA]</scope>
    <source>
        <strain evidence="1 2">DSM 45584</strain>
    </source>
</reference>
<dbReference type="InterPro" id="IPR036291">
    <property type="entry name" value="NAD(P)-bd_dom_sf"/>
</dbReference>
<keyword evidence="1" id="KW-0456">Lyase</keyword>
<sequence>MPVAVAAVRDAFISLARGEFSSPLRTSFDCGRTLVMPVFHSPTGSSTTKSVILRPGQRPAIRGVVTWISEDLELVLDAHAVTTLRTGAVVGVATEMLARPDAHRLVLIGAGTLAFDQIRAVAAVRDLEHVVIVSRSLTSADALGDRVRSAFPELTVVTGLDPAPHLGSADIVCCATSSTRPVFDPADLPEVVHINAIGAYTLNMRELPSGAFAGADVVVDDLEAARSEAGDLMDAIADGVLSLGSVTELSPRLNANEKVRRGRTVFKSVGLGIQDWAICDAVASQLAASGERDFRQSEARA</sequence>
<proteinExistence type="predicted"/>
<dbReference type="InterPro" id="IPR003462">
    <property type="entry name" value="ODC_Mu_crystall"/>
</dbReference>
<keyword evidence="2" id="KW-1185">Reference proteome</keyword>
<dbReference type="EC" id="4.3.1.12" evidence="1"/>
<dbReference type="Gene3D" id="3.40.50.720">
    <property type="entry name" value="NAD(P)-binding Rossmann-like Domain"/>
    <property type="match status" value="1"/>
</dbReference>
<dbReference type="GO" id="GO:0008473">
    <property type="term" value="F:ornithine cyclodeaminase activity"/>
    <property type="evidence" value="ECO:0007669"/>
    <property type="project" value="UniProtKB-EC"/>
</dbReference>
<accession>A0A840QKY0</accession>
<evidence type="ECO:0000313" key="2">
    <source>
        <dbReference type="Proteomes" id="UP000584374"/>
    </source>
</evidence>
<dbReference type="Pfam" id="PF02423">
    <property type="entry name" value="OCD_Mu_crystall"/>
    <property type="match status" value="1"/>
</dbReference>
<dbReference type="Proteomes" id="UP000584374">
    <property type="component" value="Unassembled WGS sequence"/>
</dbReference>
<dbReference type="PANTHER" id="PTHR13812">
    <property type="entry name" value="KETIMINE REDUCTASE MU-CRYSTALLIN"/>
    <property type="match status" value="1"/>
</dbReference>
<comment type="caution">
    <text evidence="1">The sequence shown here is derived from an EMBL/GenBank/DDBJ whole genome shotgun (WGS) entry which is preliminary data.</text>
</comment>
<dbReference type="PIRSF" id="PIRSF001439">
    <property type="entry name" value="CryM"/>
    <property type="match status" value="1"/>
</dbReference>
<dbReference type="SUPFAM" id="SSF51735">
    <property type="entry name" value="NAD(P)-binding Rossmann-fold domains"/>
    <property type="match status" value="1"/>
</dbReference>
<dbReference type="InterPro" id="IPR023401">
    <property type="entry name" value="ODC_N"/>
</dbReference>
<name>A0A840QKY0_9PSEU</name>
<evidence type="ECO:0000313" key="1">
    <source>
        <dbReference type="EMBL" id="MBB5159813.1"/>
    </source>
</evidence>
<dbReference type="Gene3D" id="3.30.1780.10">
    <property type="entry name" value="ornithine cyclodeaminase, domain 1"/>
    <property type="match status" value="1"/>
</dbReference>